<comment type="subcellular location">
    <subcellularLocation>
        <location evidence="1">Cell membrane</location>
        <topology evidence="1">Multi-pass membrane protein</topology>
    </subcellularLocation>
</comment>
<dbReference type="InterPro" id="IPR000522">
    <property type="entry name" value="ABC_transptr_permease_BtuC"/>
</dbReference>
<dbReference type="InterPro" id="IPR037294">
    <property type="entry name" value="ABC_BtuC-like"/>
</dbReference>
<keyword evidence="4" id="KW-1003">Cell membrane</keyword>
<dbReference type="AlphaFoldDB" id="A0A2S8RA61"/>
<dbReference type="PANTHER" id="PTHR30472">
    <property type="entry name" value="FERRIC ENTEROBACTIN TRANSPORT SYSTEM PERMEASE PROTEIN"/>
    <property type="match status" value="1"/>
</dbReference>
<evidence type="ECO:0000256" key="6">
    <source>
        <dbReference type="ARBA" id="ARBA00022989"/>
    </source>
</evidence>
<dbReference type="Pfam" id="PF01032">
    <property type="entry name" value="FecCD"/>
    <property type="match status" value="1"/>
</dbReference>
<feature type="transmembrane region" description="Helical" evidence="8">
    <location>
        <begin position="166"/>
        <end position="189"/>
    </location>
</feature>
<evidence type="ECO:0000256" key="5">
    <source>
        <dbReference type="ARBA" id="ARBA00022692"/>
    </source>
</evidence>
<dbReference type="PANTHER" id="PTHR30472:SF25">
    <property type="entry name" value="ABC TRANSPORTER PERMEASE PROTEIN MJ0876-RELATED"/>
    <property type="match status" value="1"/>
</dbReference>
<dbReference type="CDD" id="cd06550">
    <property type="entry name" value="TM_ABC_iron-siderophores_like"/>
    <property type="match status" value="1"/>
</dbReference>
<feature type="transmembrane region" description="Helical" evidence="8">
    <location>
        <begin position="132"/>
        <end position="154"/>
    </location>
</feature>
<proteinExistence type="inferred from homology"/>
<evidence type="ECO:0008006" key="11">
    <source>
        <dbReference type="Google" id="ProtNLM"/>
    </source>
</evidence>
<feature type="transmembrane region" description="Helical" evidence="8">
    <location>
        <begin position="20"/>
        <end position="43"/>
    </location>
</feature>
<comment type="caution">
    <text evidence="9">The sequence shown here is derived from an EMBL/GenBank/DDBJ whole genome shotgun (WGS) entry which is preliminary data.</text>
</comment>
<feature type="transmembrane region" description="Helical" evidence="8">
    <location>
        <begin position="297"/>
        <end position="316"/>
    </location>
</feature>
<evidence type="ECO:0000256" key="2">
    <source>
        <dbReference type="ARBA" id="ARBA00007935"/>
    </source>
</evidence>
<keyword evidence="7 8" id="KW-0472">Membrane</keyword>
<dbReference type="GO" id="GO:0033214">
    <property type="term" value="P:siderophore-iron import into cell"/>
    <property type="evidence" value="ECO:0007669"/>
    <property type="project" value="TreeGrafter"/>
</dbReference>
<reference evidence="9 10" key="1">
    <citation type="journal article" date="2018" name="Syst. Appl. Microbiol.">
        <title>Characterization and high-quality draft genome sequence of Herbivorax saccincola A7, an anaerobic, alkaliphilic, thermophilic, cellulolytic, and xylanolytic bacterium.</title>
        <authorList>
            <person name="Aikawa S."/>
            <person name="Baramee S."/>
            <person name="Sermsathanaswadi J."/>
            <person name="Thianheng P."/>
            <person name="Tachaapaikoon C."/>
            <person name="Shikata A."/>
            <person name="Waeonukul R."/>
            <person name="Pason P."/>
            <person name="Ratanakhanokchai K."/>
            <person name="Kosugi A."/>
        </authorList>
    </citation>
    <scope>NUCLEOTIDE SEQUENCE [LARGE SCALE GENOMIC DNA]</scope>
    <source>
        <strain evidence="9 10">A7</strain>
    </source>
</reference>
<gene>
    <name evidence="9" type="ORF">B9R14_07970</name>
</gene>
<feature type="transmembrane region" description="Helical" evidence="8">
    <location>
        <begin position="74"/>
        <end position="94"/>
    </location>
</feature>
<feature type="transmembrane region" description="Helical" evidence="8">
    <location>
        <begin position="255"/>
        <end position="277"/>
    </location>
</feature>
<organism evidence="9 10">
    <name type="scientific">Acetivibrio saccincola</name>
    <dbReference type="NCBI Taxonomy" id="1677857"/>
    <lineage>
        <taxon>Bacteria</taxon>
        <taxon>Bacillati</taxon>
        <taxon>Bacillota</taxon>
        <taxon>Clostridia</taxon>
        <taxon>Eubacteriales</taxon>
        <taxon>Oscillospiraceae</taxon>
        <taxon>Acetivibrio</taxon>
    </lineage>
</organism>
<dbReference type="FunFam" id="1.10.3470.10:FF:000001">
    <property type="entry name" value="Vitamin B12 ABC transporter permease BtuC"/>
    <property type="match status" value="1"/>
</dbReference>
<dbReference type="EMBL" id="NEMB01000003">
    <property type="protein sequence ID" value="PQQ66688.1"/>
    <property type="molecule type" value="Genomic_DNA"/>
</dbReference>
<dbReference type="Proteomes" id="UP000239720">
    <property type="component" value="Unassembled WGS sequence"/>
</dbReference>
<keyword evidence="3" id="KW-0813">Transport</keyword>
<feature type="transmembrane region" description="Helical" evidence="8">
    <location>
        <begin position="209"/>
        <end position="228"/>
    </location>
</feature>
<name>A0A2S8RA61_9FIRM</name>
<evidence type="ECO:0000256" key="3">
    <source>
        <dbReference type="ARBA" id="ARBA00022448"/>
    </source>
</evidence>
<evidence type="ECO:0000256" key="8">
    <source>
        <dbReference type="SAM" id="Phobius"/>
    </source>
</evidence>
<evidence type="ECO:0000256" key="4">
    <source>
        <dbReference type="ARBA" id="ARBA00022475"/>
    </source>
</evidence>
<keyword evidence="5 8" id="KW-0812">Transmembrane</keyword>
<dbReference type="GO" id="GO:0022857">
    <property type="term" value="F:transmembrane transporter activity"/>
    <property type="evidence" value="ECO:0007669"/>
    <property type="project" value="InterPro"/>
</dbReference>
<keyword evidence="6 8" id="KW-1133">Transmembrane helix</keyword>
<dbReference type="GO" id="GO:0005886">
    <property type="term" value="C:plasma membrane"/>
    <property type="evidence" value="ECO:0007669"/>
    <property type="project" value="UniProtKB-SubCell"/>
</dbReference>
<dbReference type="SUPFAM" id="SSF81345">
    <property type="entry name" value="ABC transporter involved in vitamin B12 uptake, BtuC"/>
    <property type="match status" value="1"/>
</dbReference>
<evidence type="ECO:0000256" key="7">
    <source>
        <dbReference type="ARBA" id="ARBA00023136"/>
    </source>
</evidence>
<comment type="similarity">
    <text evidence="2">Belongs to the binding-protein-dependent transport system permease family. FecCD subfamily.</text>
</comment>
<evidence type="ECO:0000313" key="10">
    <source>
        <dbReference type="Proteomes" id="UP000239720"/>
    </source>
</evidence>
<evidence type="ECO:0000313" key="9">
    <source>
        <dbReference type="EMBL" id="PQQ66688.1"/>
    </source>
</evidence>
<accession>A0A2S8RA61</accession>
<dbReference type="Gene3D" id="1.10.3470.10">
    <property type="entry name" value="ABC transporter involved in vitamin B12 uptake, BtuC"/>
    <property type="match status" value="1"/>
</dbReference>
<feature type="transmembrane region" description="Helical" evidence="8">
    <location>
        <begin position="106"/>
        <end position="126"/>
    </location>
</feature>
<protein>
    <recommendedName>
        <fullName evidence="11">Iron complex transport system permease protein</fullName>
    </recommendedName>
</protein>
<sequence length="352" mass="37621">MNRRSQVNIKKEGFRIYEYIIFTVVVFFTFALCVSVGSVSIPIRDTATIILNSIRGIPIPDTIAMPSIILDIRLPRVICVALTGASLSICGGAMQGLLRNPLADGSTLGVSSGASLGAVVAIAFGIRIPSFPFTGTMVMAILFALLSLIIILTLSYKMDYSLSTHTIILIGVIYSMFVSSALSLITTFASDRVKEITFWLMGSLSGSSFENGLVLLIALVVFGGAIILHSRELNAFAIGEENARHVGVNVKRVKLIIMIAVSGLIGVCVSIGGTIGFVGLVVPHMVRMITGPNHKKLLPASLFGGATFLMLADLVARKILSPLELPIGVVTSFIGAILFIYIFYNSRRKGHA</sequence>
<evidence type="ECO:0000256" key="1">
    <source>
        <dbReference type="ARBA" id="ARBA00004651"/>
    </source>
</evidence>
<feature type="transmembrane region" description="Helical" evidence="8">
    <location>
        <begin position="323"/>
        <end position="344"/>
    </location>
</feature>